<dbReference type="HOGENOM" id="CLU_018320_2_1_1"/>
<dbReference type="InterPro" id="IPR011990">
    <property type="entry name" value="TPR-like_helical_dom_sf"/>
</dbReference>
<name>F4RJ57_MELLP</name>
<evidence type="ECO:0000256" key="7">
    <source>
        <dbReference type="PROSITE-ProRule" id="PRU00339"/>
    </source>
</evidence>
<feature type="repeat" description="TPR" evidence="7">
    <location>
        <begin position="276"/>
        <end position="309"/>
    </location>
</feature>
<dbReference type="GO" id="GO:0051301">
    <property type="term" value="P:cell division"/>
    <property type="evidence" value="ECO:0007669"/>
    <property type="project" value="UniProtKB-KW"/>
</dbReference>
<evidence type="ECO:0000259" key="8">
    <source>
        <dbReference type="Pfam" id="PF04049"/>
    </source>
</evidence>
<dbReference type="SUPFAM" id="SSF48452">
    <property type="entry name" value="TPR-like"/>
    <property type="match status" value="2"/>
</dbReference>
<reference evidence="10" key="1">
    <citation type="journal article" date="2011" name="Proc. Natl. Acad. Sci. U.S.A.">
        <title>Obligate biotrophy features unraveled by the genomic analysis of rust fungi.</title>
        <authorList>
            <person name="Duplessis S."/>
            <person name="Cuomo C.A."/>
            <person name="Lin Y.-C."/>
            <person name="Aerts A."/>
            <person name="Tisserant E."/>
            <person name="Veneault-Fourrey C."/>
            <person name="Joly D.L."/>
            <person name="Hacquard S."/>
            <person name="Amselem J."/>
            <person name="Cantarel B.L."/>
            <person name="Chiu R."/>
            <person name="Coutinho P.M."/>
            <person name="Feau N."/>
            <person name="Field M."/>
            <person name="Frey P."/>
            <person name="Gelhaye E."/>
            <person name="Goldberg J."/>
            <person name="Grabherr M.G."/>
            <person name="Kodira C.D."/>
            <person name="Kohler A."/>
            <person name="Kuees U."/>
            <person name="Lindquist E.A."/>
            <person name="Lucas S.M."/>
            <person name="Mago R."/>
            <person name="Mauceli E."/>
            <person name="Morin E."/>
            <person name="Murat C."/>
            <person name="Pangilinan J.L."/>
            <person name="Park R."/>
            <person name="Pearson M."/>
            <person name="Quesneville H."/>
            <person name="Rouhier N."/>
            <person name="Sakthikumar S."/>
            <person name="Salamov A.A."/>
            <person name="Schmutz J."/>
            <person name="Selles B."/>
            <person name="Shapiro H."/>
            <person name="Tanguay P."/>
            <person name="Tuskan G.A."/>
            <person name="Henrissat B."/>
            <person name="Van de Peer Y."/>
            <person name="Rouze P."/>
            <person name="Ellis J.G."/>
            <person name="Dodds P.N."/>
            <person name="Schein J.E."/>
            <person name="Zhong S."/>
            <person name="Hamelin R.C."/>
            <person name="Grigoriev I.V."/>
            <person name="Szabo L.J."/>
            <person name="Martin F."/>
        </authorList>
    </citation>
    <scope>NUCLEOTIDE SEQUENCE [LARGE SCALE GENOMIC DNA]</scope>
    <source>
        <strain evidence="10">98AG31 / pathotype 3-4-7</strain>
    </source>
</reference>
<evidence type="ECO:0000256" key="6">
    <source>
        <dbReference type="ARBA" id="ARBA00023306"/>
    </source>
</evidence>
<dbReference type="GO" id="GO:0016567">
    <property type="term" value="P:protein ubiquitination"/>
    <property type="evidence" value="ECO:0007669"/>
    <property type="project" value="TreeGrafter"/>
</dbReference>
<evidence type="ECO:0000256" key="5">
    <source>
        <dbReference type="ARBA" id="ARBA00022803"/>
    </source>
</evidence>
<dbReference type="InterPro" id="IPR019734">
    <property type="entry name" value="TPR_rpt"/>
</dbReference>
<dbReference type="Pfam" id="PF13432">
    <property type="entry name" value="TPR_16"/>
    <property type="match status" value="1"/>
</dbReference>
<dbReference type="InterPro" id="IPR007192">
    <property type="entry name" value="APC8"/>
</dbReference>
<dbReference type="EMBL" id="GL883103">
    <property type="protein sequence ID" value="EGG07675.1"/>
    <property type="molecule type" value="Genomic_DNA"/>
</dbReference>
<evidence type="ECO:0000313" key="9">
    <source>
        <dbReference type="EMBL" id="EGG07675.1"/>
    </source>
</evidence>
<dbReference type="AlphaFoldDB" id="F4RJ57"/>
<dbReference type="GO" id="GO:0005680">
    <property type="term" value="C:anaphase-promoting complex"/>
    <property type="evidence" value="ECO:0007669"/>
    <property type="project" value="InterPro"/>
</dbReference>
<dbReference type="Proteomes" id="UP000001072">
    <property type="component" value="Unassembled WGS sequence"/>
</dbReference>
<dbReference type="Gene3D" id="1.25.40.10">
    <property type="entry name" value="Tetratricopeptide repeat domain"/>
    <property type="match status" value="2"/>
</dbReference>
<dbReference type="GO" id="GO:0045842">
    <property type="term" value="P:positive regulation of mitotic metaphase/anaphase transition"/>
    <property type="evidence" value="ECO:0007669"/>
    <property type="project" value="TreeGrafter"/>
</dbReference>
<dbReference type="STRING" id="747676.F4RJ57"/>
<dbReference type="RefSeq" id="XP_007409007.1">
    <property type="nucleotide sequence ID" value="XM_007408945.1"/>
</dbReference>
<dbReference type="InParanoid" id="F4RJ57"/>
<dbReference type="GO" id="GO:0031145">
    <property type="term" value="P:anaphase-promoting complex-dependent catabolic process"/>
    <property type="evidence" value="ECO:0007669"/>
    <property type="project" value="TreeGrafter"/>
</dbReference>
<dbReference type="Pfam" id="PF04049">
    <property type="entry name" value="ANAPC8"/>
    <property type="match status" value="1"/>
</dbReference>
<keyword evidence="5 7" id="KW-0802">TPR repeat</keyword>
<feature type="repeat" description="TPR" evidence="7">
    <location>
        <begin position="242"/>
        <end position="275"/>
    </location>
</feature>
<sequence>MKEYDRASKALKPIKSGPGRFLGLYARFLALEKRLNDVSGPALSTRQNLRTFTPKHQDLLDEIQSSIDPFELYLKAILLSRGSYRLEAIDALVHSINLYQYNWSAWKLLQKLIEGADELETIIPQLPKDGFMDRFFFIHATLESHTSGNGEVLTKVIEELQELFPTSIYLKSQQALMAYHLRDFDVAETIFDSIYAEDPHRVEDVDTYSNILYVMEKRAKLTSLAQNYAGGADGAGVDRMRPEVCCLLGNYWSLSGEHEKAIVEFRRALRLDPSYLSAWTLMGHEYVEMKNTYAAIESYRKAIDANSKDYRAWYGLGQTYEVLDMLSYALYYYQQATALKPYDTRMWLALAQVYEKLGRRREARMTTKRALMIAQPHLGGQDDFGMIMKLAELYDMDGRPDEAAKYHKKLVDEALEYGGGPTARLAKSLLYLAKHEMNLLEKGSGRLTCAKDYLTTLVRMNVDEKEDAKGLLRRLQSFDQALNSDLGIGSK</sequence>
<feature type="domain" description="Cdc23" evidence="8">
    <location>
        <begin position="1"/>
        <end position="175"/>
    </location>
</feature>
<proteinExistence type="predicted"/>
<gene>
    <name evidence="9" type="ORF">MELLADRAFT_48050</name>
</gene>
<evidence type="ECO:0000313" key="10">
    <source>
        <dbReference type="Proteomes" id="UP000001072"/>
    </source>
</evidence>
<dbReference type="GeneID" id="18928489"/>
<dbReference type="KEGG" id="mlr:MELLADRAFT_48050"/>
<evidence type="ECO:0000256" key="2">
    <source>
        <dbReference type="ARBA" id="ARBA00022737"/>
    </source>
</evidence>
<dbReference type="VEuPathDB" id="FungiDB:MELLADRAFT_48050"/>
<keyword evidence="3" id="KW-0498">Mitosis</keyword>
<dbReference type="SMART" id="SM00028">
    <property type="entry name" value="TPR"/>
    <property type="match status" value="5"/>
</dbReference>
<dbReference type="PANTHER" id="PTHR12558">
    <property type="entry name" value="CELL DIVISION CYCLE 16,23,27"/>
    <property type="match status" value="1"/>
</dbReference>
<keyword evidence="1" id="KW-0132">Cell division</keyword>
<evidence type="ECO:0000256" key="1">
    <source>
        <dbReference type="ARBA" id="ARBA00022618"/>
    </source>
</evidence>
<dbReference type="eggNOG" id="KOG1155">
    <property type="taxonomic scope" value="Eukaryota"/>
</dbReference>
<protein>
    <recommendedName>
        <fullName evidence="8">Cdc23 domain-containing protein</fullName>
    </recommendedName>
</protein>
<keyword evidence="6" id="KW-0131">Cell cycle</keyword>
<organism evidence="10">
    <name type="scientific">Melampsora larici-populina (strain 98AG31 / pathotype 3-4-7)</name>
    <name type="common">Poplar leaf rust fungus</name>
    <dbReference type="NCBI Taxonomy" id="747676"/>
    <lineage>
        <taxon>Eukaryota</taxon>
        <taxon>Fungi</taxon>
        <taxon>Dikarya</taxon>
        <taxon>Basidiomycota</taxon>
        <taxon>Pucciniomycotina</taxon>
        <taxon>Pucciniomycetes</taxon>
        <taxon>Pucciniales</taxon>
        <taxon>Melampsoraceae</taxon>
        <taxon>Melampsora</taxon>
    </lineage>
</organism>
<keyword evidence="2" id="KW-0677">Repeat</keyword>
<evidence type="ECO:0000256" key="3">
    <source>
        <dbReference type="ARBA" id="ARBA00022776"/>
    </source>
</evidence>
<dbReference type="OrthoDB" id="10262026at2759"/>
<accession>F4RJ57</accession>
<keyword evidence="4" id="KW-0833">Ubl conjugation pathway</keyword>
<dbReference type="PROSITE" id="PS50005">
    <property type="entry name" value="TPR"/>
    <property type="match status" value="3"/>
</dbReference>
<dbReference type="PANTHER" id="PTHR12558:SF10">
    <property type="entry name" value="CELL DIVISION CYCLE PROTEIN 23 HOMOLOG"/>
    <property type="match status" value="1"/>
</dbReference>
<keyword evidence="10" id="KW-1185">Reference proteome</keyword>
<dbReference type="Pfam" id="PF13181">
    <property type="entry name" value="TPR_8"/>
    <property type="match status" value="2"/>
</dbReference>
<feature type="repeat" description="TPR" evidence="7">
    <location>
        <begin position="310"/>
        <end position="343"/>
    </location>
</feature>
<evidence type="ECO:0000256" key="4">
    <source>
        <dbReference type="ARBA" id="ARBA00022786"/>
    </source>
</evidence>